<protein>
    <submittedName>
        <fullName evidence="12">Cucumisin</fullName>
    </submittedName>
</protein>
<evidence type="ECO:0000259" key="9">
    <source>
        <dbReference type="Pfam" id="PF00082"/>
    </source>
</evidence>
<dbReference type="InterPro" id="IPR036852">
    <property type="entry name" value="Peptidase_S8/S53_dom_sf"/>
</dbReference>
<dbReference type="Gene3D" id="3.40.50.200">
    <property type="entry name" value="Peptidase S8/S53 domain"/>
    <property type="match status" value="2"/>
</dbReference>
<evidence type="ECO:0000259" key="11">
    <source>
        <dbReference type="Pfam" id="PF17766"/>
    </source>
</evidence>
<feature type="domain" description="Subtilisin-like protease fibronectin type-III" evidence="11">
    <location>
        <begin position="513"/>
        <end position="609"/>
    </location>
</feature>
<keyword evidence="13" id="KW-1185">Reference proteome</keyword>
<dbReference type="GO" id="GO:0006508">
    <property type="term" value="P:proteolysis"/>
    <property type="evidence" value="ECO:0007669"/>
    <property type="project" value="UniProtKB-KW"/>
</dbReference>
<sequence length="1110" mass="119090">MPLQGTINLLQEIVFHLAYSLYCVYGQQEGRDFHIIPLHKHATRSHWQKRGDAYRSKIIGAKYYRSDGIFEEEDIKSPRDSEGHGTHVASTAAGNIVSMASLEGFGLGTARGGVPSARIAMYKVCWLNGCSDADILAAFDDAIADGVDIISISIGGYPKNYFTDPIAIGAFHAMRNGILTSASAGNSGPGPATISNFSPWSLSVAASTIDRKFSTEVQLGNNKIYEGTSINTFNLKNDMYPIIYSGEAPNTTSEFNSRYCQKYSLDQNLVKGKIVLCDALSDGSGPFLAGAVGAVMQGRNPNSQTMAFPLPASYLSFANGGKIRTYLNSTRSPTATILRSNESKDTLAPYIAPFSSRGPNPAAHNILKPDLAAPGVNILAAWSPISPISSVESDKRSTSYNIISGTSMACPHAIAVAAYIKSFHPTWSPASIRSALMTTANPMSAEKNPGAEFAYGAGNINPLKAPNPGLVYDIDALDYIKFLCAQGYNTKLLQHVTGDKSSCSKETDEKSLDLNYPSFALSIPLSNSISHVFNRTVTNVGSSTSTYKAIVTSPHGLSIKVNPNVLSFTSLKQKLSFALTIEGTIEKQIVSASLTWDDGTFQVRSPIVVDMDSLLYSYTKSFNGFVAKLTKEEAQKLAGMEGIVSVFPNEKKLLHKTRSWDFMGFPKSVKRTTFESEVIIKMIDTGIWPESESFNDEGFGPPPKGWKGICQESSHFTCNNKIIGAQYHHSGRKLGASEFASPRDSVGHGSHTASVAAGNIVSGASLLGLGTGTARGGVPSARIAIYKICWSDGCFAADILAAFDDAINDGVDIISLSVGGFSPLDYFKDSIAIGAFHAMRNGLLTSTSAGNSGPSPATITNFSPWSRSVAASTIDRKFVAKVKLGDGELYEGLSINTFELQKKKFPVVYGGDATNTKEEITNGEGTLDVGAVDTMMQVKNYNDSSRYFIKPLLIPKATIQKSIEERDELAPYVVSFSSRGPNPITSGILNPDLAAPGADNILAAWSEAATMTSIDGDKRVVPYNIISGTSMACHMQLQQLFIVDTNTDAEFAYRAGHINPLRAVNPGLVYDAEEVVYVNFLCGQGYSNKSLRLVTGDNSSCSQATKMLGI</sequence>
<evidence type="ECO:0000313" key="13">
    <source>
        <dbReference type="Proteomes" id="UP000237347"/>
    </source>
</evidence>
<dbReference type="GO" id="GO:0004252">
    <property type="term" value="F:serine-type endopeptidase activity"/>
    <property type="evidence" value="ECO:0007669"/>
    <property type="project" value="InterPro"/>
</dbReference>
<proteinExistence type="inferred from homology"/>
<dbReference type="Pfam" id="PF05922">
    <property type="entry name" value="Inhibitor_I9"/>
    <property type="match status" value="1"/>
</dbReference>
<dbReference type="InterPro" id="IPR010259">
    <property type="entry name" value="S8pro/Inhibitor_I9"/>
</dbReference>
<dbReference type="GO" id="GO:0009609">
    <property type="term" value="P:response to symbiotic bacterium"/>
    <property type="evidence" value="ECO:0007669"/>
    <property type="project" value="UniProtKB-ARBA"/>
</dbReference>
<dbReference type="Gene3D" id="2.60.40.2310">
    <property type="match status" value="1"/>
</dbReference>
<dbReference type="InterPro" id="IPR022398">
    <property type="entry name" value="Peptidase_S8_His-AS"/>
</dbReference>
<dbReference type="PANTHER" id="PTHR10795">
    <property type="entry name" value="PROPROTEIN CONVERTASE SUBTILISIN/KEXIN"/>
    <property type="match status" value="1"/>
</dbReference>
<feature type="domain" description="Peptidase S8/S53" evidence="9">
    <location>
        <begin position="71"/>
        <end position="458"/>
    </location>
</feature>
<comment type="similarity">
    <text evidence="2 8">Belongs to the peptidase S8 family.</text>
</comment>
<dbReference type="Gene3D" id="3.50.30.30">
    <property type="match status" value="2"/>
</dbReference>
<comment type="subcellular location">
    <subcellularLocation>
        <location evidence="1">Secreted</location>
    </subcellularLocation>
</comment>
<evidence type="ECO:0000256" key="2">
    <source>
        <dbReference type="ARBA" id="ARBA00011073"/>
    </source>
</evidence>
<keyword evidence="4" id="KW-0645">Protease</keyword>
<keyword evidence="3" id="KW-0964">Secreted</keyword>
<evidence type="ECO:0000256" key="6">
    <source>
        <dbReference type="ARBA" id="ARBA00022801"/>
    </source>
</evidence>
<dbReference type="Pfam" id="PF00082">
    <property type="entry name" value="Peptidase_S8"/>
    <property type="match status" value="2"/>
</dbReference>
<evidence type="ECO:0000313" key="12">
    <source>
        <dbReference type="EMBL" id="KAK7849369.1"/>
    </source>
</evidence>
<dbReference type="CDD" id="cd04852">
    <property type="entry name" value="Peptidases_S8_3"/>
    <property type="match status" value="2"/>
</dbReference>
<reference evidence="12 13" key="1">
    <citation type="journal article" date="2018" name="Sci. Data">
        <title>The draft genome sequence of cork oak.</title>
        <authorList>
            <person name="Ramos A.M."/>
            <person name="Usie A."/>
            <person name="Barbosa P."/>
            <person name="Barros P.M."/>
            <person name="Capote T."/>
            <person name="Chaves I."/>
            <person name="Simoes F."/>
            <person name="Abreu I."/>
            <person name="Carrasquinho I."/>
            <person name="Faro C."/>
            <person name="Guimaraes J.B."/>
            <person name="Mendonca D."/>
            <person name="Nobrega F."/>
            <person name="Rodrigues L."/>
            <person name="Saibo N.J.M."/>
            <person name="Varela M.C."/>
            <person name="Egas C."/>
            <person name="Matos J."/>
            <person name="Miguel C.M."/>
            <person name="Oliveira M.M."/>
            <person name="Ricardo C.P."/>
            <person name="Goncalves S."/>
        </authorList>
    </citation>
    <scope>NUCLEOTIDE SEQUENCE [LARGE SCALE GENOMIC DNA]</scope>
    <source>
        <strain evidence="13">cv. HL8</strain>
    </source>
</reference>
<evidence type="ECO:0000256" key="7">
    <source>
        <dbReference type="ARBA" id="ARBA00022825"/>
    </source>
</evidence>
<dbReference type="Pfam" id="PF17766">
    <property type="entry name" value="fn3_6"/>
    <property type="match status" value="1"/>
</dbReference>
<dbReference type="InterPro" id="IPR034197">
    <property type="entry name" value="Peptidases_S8_3"/>
</dbReference>
<dbReference type="InterPro" id="IPR041469">
    <property type="entry name" value="Subtilisin-like_FN3"/>
</dbReference>
<evidence type="ECO:0000256" key="8">
    <source>
        <dbReference type="PROSITE-ProRule" id="PRU01240"/>
    </source>
</evidence>
<keyword evidence="7" id="KW-0720">Serine protease</keyword>
<accession>A0AAW0LD05</accession>
<dbReference type="SUPFAM" id="SSF52743">
    <property type="entry name" value="Subtilisin-like"/>
    <property type="match status" value="2"/>
</dbReference>
<dbReference type="PROSITE" id="PS51892">
    <property type="entry name" value="SUBTILASE"/>
    <property type="match status" value="2"/>
</dbReference>
<dbReference type="PRINTS" id="PR00723">
    <property type="entry name" value="SUBTILISIN"/>
</dbReference>
<dbReference type="FunFam" id="3.40.50.200:FF:000006">
    <property type="entry name" value="Subtilisin-like protease SBT1.5"/>
    <property type="match status" value="1"/>
</dbReference>
<comment type="caution">
    <text evidence="8">Lacks conserved residue(s) required for the propagation of feature annotation.</text>
</comment>
<dbReference type="Proteomes" id="UP000237347">
    <property type="component" value="Unassembled WGS sequence"/>
</dbReference>
<evidence type="ECO:0000256" key="3">
    <source>
        <dbReference type="ARBA" id="ARBA00022525"/>
    </source>
</evidence>
<evidence type="ECO:0000256" key="5">
    <source>
        <dbReference type="ARBA" id="ARBA00022729"/>
    </source>
</evidence>
<dbReference type="InterPro" id="IPR045051">
    <property type="entry name" value="SBT"/>
</dbReference>
<dbReference type="InterPro" id="IPR000209">
    <property type="entry name" value="Peptidase_S8/S53_dom"/>
</dbReference>
<evidence type="ECO:0000256" key="4">
    <source>
        <dbReference type="ARBA" id="ARBA00022670"/>
    </source>
</evidence>
<feature type="domain" description="Inhibitor I9" evidence="10">
    <location>
        <begin position="611"/>
        <end position="651"/>
    </location>
</feature>
<dbReference type="GO" id="GO:0005576">
    <property type="term" value="C:extracellular region"/>
    <property type="evidence" value="ECO:0007669"/>
    <property type="project" value="UniProtKB-SubCell"/>
</dbReference>
<dbReference type="AlphaFoldDB" id="A0AAW0LD05"/>
<dbReference type="EMBL" id="PKMF04000115">
    <property type="protein sequence ID" value="KAK7849369.1"/>
    <property type="molecule type" value="Genomic_DNA"/>
</dbReference>
<evidence type="ECO:0000259" key="10">
    <source>
        <dbReference type="Pfam" id="PF05922"/>
    </source>
</evidence>
<comment type="caution">
    <text evidence="12">The sequence shown here is derived from an EMBL/GenBank/DDBJ whole genome shotgun (WGS) entry which is preliminary data.</text>
</comment>
<name>A0AAW0LD05_QUESU</name>
<gene>
    <name evidence="12" type="primary">CUCM1_9</name>
    <name evidence="12" type="ORF">CFP56_003135</name>
</gene>
<organism evidence="12 13">
    <name type="scientific">Quercus suber</name>
    <name type="common">Cork oak</name>
    <dbReference type="NCBI Taxonomy" id="58331"/>
    <lineage>
        <taxon>Eukaryota</taxon>
        <taxon>Viridiplantae</taxon>
        <taxon>Streptophyta</taxon>
        <taxon>Embryophyta</taxon>
        <taxon>Tracheophyta</taxon>
        <taxon>Spermatophyta</taxon>
        <taxon>Magnoliopsida</taxon>
        <taxon>eudicotyledons</taxon>
        <taxon>Gunneridae</taxon>
        <taxon>Pentapetalae</taxon>
        <taxon>rosids</taxon>
        <taxon>fabids</taxon>
        <taxon>Fagales</taxon>
        <taxon>Fagaceae</taxon>
        <taxon>Quercus</taxon>
    </lineage>
</organism>
<dbReference type="PROSITE" id="PS00137">
    <property type="entry name" value="SUBTILASE_HIS"/>
    <property type="match status" value="1"/>
</dbReference>
<dbReference type="CDD" id="cd02120">
    <property type="entry name" value="PA_subtilisin_like"/>
    <property type="match status" value="1"/>
</dbReference>
<evidence type="ECO:0000256" key="1">
    <source>
        <dbReference type="ARBA" id="ARBA00004613"/>
    </source>
</evidence>
<keyword evidence="5" id="KW-0732">Signal</keyword>
<keyword evidence="6" id="KW-0378">Hydrolase</keyword>
<feature type="domain" description="Peptidase S8/S53" evidence="9">
    <location>
        <begin position="677"/>
        <end position="1033"/>
    </location>
</feature>
<dbReference type="InterPro" id="IPR015500">
    <property type="entry name" value="Peptidase_S8_subtilisin-rel"/>
</dbReference>